<organism evidence="5 6">
    <name type="scientific">Remersonia thermophila</name>
    <dbReference type="NCBI Taxonomy" id="72144"/>
    <lineage>
        <taxon>Eukaryota</taxon>
        <taxon>Fungi</taxon>
        <taxon>Dikarya</taxon>
        <taxon>Ascomycota</taxon>
        <taxon>Pezizomycotina</taxon>
        <taxon>Sordariomycetes</taxon>
        <taxon>Sordariomycetidae</taxon>
        <taxon>Sordariales</taxon>
        <taxon>Sordariales incertae sedis</taxon>
        <taxon>Remersonia</taxon>
    </lineage>
</organism>
<name>A0ABR4D472_9PEZI</name>
<dbReference type="SUPFAM" id="SSF54928">
    <property type="entry name" value="RNA-binding domain, RBD"/>
    <property type="match status" value="1"/>
</dbReference>
<evidence type="ECO:0000259" key="4">
    <source>
        <dbReference type="Pfam" id="PF25358"/>
    </source>
</evidence>
<keyword evidence="1" id="KW-0808">Transferase</keyword>
<dbReference type="Pfam" id="PF05183">
    <property type="entry name" value="RdRP"/>
    <property type="match status" value="1"/>
</dbReference>
<dbReference type="RefSeq" id="XP_070863842.1">
    <property type="nucleotide sequence ID" value="XM_071012902.1"/>
</dbReference>
<dbReference type="GeneID" id="98127546"/>
<dbReference type="EMBL" id="JAZGUE010000006">
    <property type="protein sequence ID" value="KAL2265115.1"/>
    <property type="molecule type" value="Genomic_DNA"/>
</dbReference>
<reference evidence="5 6" key="1">
    <citation type="journal article" date="2024" name="Commun. Biol.">
        <title>Comparative genomic analysis of thermophilic fungi reveals convergent evolutionary adaptations and gene losses.</title>
        <authorList>
            <person name="Steindorff A.S."/>
            <person name="Aguilar-Pontes M.V."/>
            <person name="Robinson A.J."/>
            <person name="Andreopoulos B."/>
            <person name="LaButti K."/>
            <person name="Kuo A."/>
            <person name="Mondo S."/>
            <person name="Riley R."/>
            <person name="Otillar R."/>
            <person name="Haridas S."/>
            <person name="Lipzen A."/>
            <person name="Grimwood J."/>
            <person name="Schmutz J."/>
            <person name="Clum A."/>
            <person name="Reid I.D."/>
            <person name="Moisan M.C."/>
            <person name="Butler G."/>
            <person name="Nguyen T.T.M."/>
            <person name="Dewar K."/>
            <person name="Conant G."/>
            <person name="Drula E."/>
            <person name="Henrissat B."/>
            <person name="Hansel C."/>
            <person name="Singer S."/>
            <person name="Hutchinson M.I."/>
            <person name="de Vries R.P."/>
            <person name="Natvig D.O."/>
            <person name="Powell A.J."/>
            <person name="Tsang A."/>
            <person name="Grigoriev I.V."/>
        </authorList>
    </citation>
    <scope>NUCLEOTIDE SEQUENCE [LARGE SCALE GENOMIC DNA]</scope>
    <source>
        <strain evidence="5 6">ATCC 22073</strain>
    </source>
</reference>
<dbReference type="Pfam" id="PF25358">
    <property type="entry name" value="PH_fung_RdRP"/>
    <property type="match status" value="1"/>
</dbReference>
<comment type="catalytic activity">
    <reaction evidence="1">
        <text>RNA(n) + a ribonucleoside 5'-triphosphate = RNA(n+1) + diphosphate</text>
        <dbReference type="Rhea" id="RHEA:21248"/>
        <dbReference type="Rhea" id="RHEA-COMP:14527"/>
        <dbReference type="Rhea" id="RHEA-COMP:17342"/>
        <dbReference type="ChEBI" id="CHEBI:33019"/>
        <dbReference type="ChEBI" id="CHEBI:61557"/>
        <dbReference type="ChEBI" id="CHEBI:140395"/>
        <dbReference type="EC" id="2.7.7.48"/>
    </reaction>
</comment>
<keyword evidence="6" id="KW-1185">Reference proteome</keyword>
<dbReference type="InterPro" id="IPR035979">
    <property type="entry name" value="RBD_domain_sf"/>
</dbReference>
<dbReference type="PANTHER" id="PTHR23079">
    <property type="entry name" value="RNA-DEPENDENT RNA POLYMERASE"/>
    <property type="match status" value="1"/>
</dbReference>
<dbReference type="InterPro" id="IPR057596">
    <property type="entry name" value="RDRP_core"/>
</dbReference>
<dbReference type="CDD" id="cd00590">
    <property type="entry name" value="RRM_SF"/>
    <property type="match status" value="1"/>
</dbReference>
<dbReference type="InterPro" id="IPR057503">
    <property type="entry name" value="PH_RdRP"/>
</dbReference>
<dbReference type="PANTHER" id="PTHR23079:SF17">
    <property type="entry name" value="RNA-DEPENDENT RNA POLYMERASE"/>
    <property type="match status" value="1"/>
</dbReference>
<gene>
    <name evidence="5" type="ORF">VTJ83DRAFT_6215</name>
</gene>
<keyword evidence="1" id="KW-0548">Nucleotidyltransferase</keyword>
<comment type="similarity">
    <text evidence="1">Belongs to the RdRP family.</text>
</comment>
<feature type="compositionally biased region" description="Polar residues" evidence="2">
    <location>
        <begin position="71"/>
        <end position="88"/>
    </location>
</feature>
<comment type="caution">
    <text evidence="5">The sequence shown here is derived from an EMBL/GenBank/DDBJ whole genome shotgun (WGS) entry which is preliminary data.</text>
</comment>
<proteinExistence type="inferred from homology"/>
<feature type="domain" description="RDRP core" evidence="3">
    <location>
        <begin position="444"/>
        <end position="1040"/>
    </location>
</feature>
<accession>A0ABR4D472</accession>
<evidence type="ECO:0000313" key="5">
    <source>
        <dbReference type="EMBL" id="KAL2265115.1"/>
    </source>
</evidence>
<keyword evidence="1" id="KW-0694">RNA-binding</keyword>
<dbReference type="Proteomes" id="UP001600064">
    <property type="component" value="Unassembled WGS sequence"/>
</dbReference>
<evidence type="ECO:0000256" key="1">
    <source>
        <dbReference type="RuleBase" id="RU363098"/>
    </source>
</evidence>
<protein>
    <recommendedName>
        <fullName evidence="1">RNA-dependent RNA polymerase</fullName>
        <ecNumber evidence="1">2.7.7.48</ecNumber>
    </recommendedName>
</protein>
<feature type="region of interest" description="Disordered" evidence="2">
    <location>
        <begin position="67"/>
        <end position="88"/>
    </location>
</feature>
<evidence type="ECO:0000259" key="3">
    <source>
        <dbReference type="Pfam" id="PF05183"/>
    </source>
</evidence>
<keyword evidence="1" id="KW-0696">RNA-directed RNA polymerase</keyword>
<evidence type="ECO:0000313" key="6">
    <source>
        <dbReference type="Proteomes" id="UP001600064"/>
    </source>
</evidence>
<dbReference type="EC" id="2.7.7.48" evidence="1"/>
<feature type="domain" description="RdRP-like PH" evidence="4">
    <location>
        <begin position="138"/>
        <end position="281"/>
    </location>
</feature>
<evidence type="ECO:0000256" key="2">
    <source>
        <dbReference type="SAM" id="MobiDB-lite"/>
    </source>
</evidence>
<dbReference type="InterPro" id="IPR007855">
    <property type="entry name" value="RDRP"/>
</dbReference>
<sequence>MEVFLRNLPRHIMDEALQKQLQPYMNKLSIVDYQAEKQRNKDFGVVTFLHEKDGKAFLRHHGEVPLPATRGQLTLPGQSNRKRSSQSTQARLTLMGRPIYCRKSDRKPNQYALKVIKQTAEQRHQANHETPAEATKVLNAVELSCGHYTFENGRLIFTAEWTTAEECRVRFTKRSLRITMTNKGVELRIPFQGIVELVWWEDGTAAVTLFWGPTILTSPPGGQDLLVSTFQRLGLGGSPSPFSNGQSKRLQAIDSQHGRISPYCFVYHFRVPNPVVRHAASDFESEMHRAGRNQFFTVTRYNLGFRYADGVSFDLARKSLWDTLSVYNTRAALPFGHLFLLQALVTNGYLHPTTVSGLAAELVRRFELAKKAGQAELPVSVEAFKKLFDWIVWPAPDGDPSMFEVEGIVERLEEFERQIREGINWDSGLSDSTQGRTQIFKAVVTPTAITLHGPDIEPMNRVLRKYSDHSYFIKAQFCDENGQDLHFSSKVSLDVIYDRFKSILSNGIQVAGRVYQLLGFSHSSLRAHAAWLTAPFVYQGELLWRDRIISNLGDFNGIQSPARRAARIGQAFSETPYAVDLDQARINVVKICDVERNGRVFSDGVGTISPTAASAIHKVIPRRKGLPTCFQIRWGGAKGMLSLDQRLEGNKICIRPSMTKFQSNDLRYLEICDMASEPAPMVLNRQLIKIFEDMGAPGTWFLNRQREELERLRGITATVYNTACFLRSQKIGESIQLYKLLRNIEAMDLDYRRDRFLRGVVEVVLLKELRLLKHKARIPVHRGMTLFGVMDETGYLDEGEVYVTYDADGCHCEPPNAGPCIISRSPALHPGDVQIAHNLIPPEDHPLSRLRNCIVFSQRGYRDLPSQLSGGDLDGDVFHVIWEPELVRTVRTFQPAEYARIAPLELSRPVELGDIAAFFVDFMKTDHLGVIATRHMILADQKDNGTLDPDCIKLAEFHSAAVDFSKTGRAVELSQLPRGLKWRPDFLAGGRPITIHDKSVVDMEEKLKSLGIEDDEDEGDGPRHKYYASDRILGLLYRAVDEDRIWADDIKTAVPETGSGFWEHFTRTAETWASTFGPVDWRRRADEARQIRYTYQDAMRSLMTNFAEHPNQPLRELEVFVGFIVNRTGVQTHRQRDRSVKLKDEFELLAAWITRELRKPAPLGGQETRLDGLELCLACLYADAESEVKPTHPGRSSLGQNVESFRVVAASALVCELNALEGGYFPKGLRQRVR</sequence>